<dbReference type="InterPro" id="IPR006189">
    <property type="entry name" value="CHASE_dom"/>
</dbReference>
<evidence type="ECO:0000256" key="4">
    <source>
        <dbReference type="ARBA" id="ARBA00023136"/>
    </source>
</evidence>
<keyword evidence="3 5" id="KW-1133">Transmembrane helix</keyword>
<sequence length="165" mass="18863">MGEKMQGHNMVAVRGNGHPSSKRKYPWLTKGFIWKFLGLFTLVGLFACKSTYDYFDADNGERRVETLWSMCDERARMLQDQFNVSVNHVHALAVLISTFHSNKHPSAIDQQTFAEYAARTSLERPLLSGVSYAERVKNSESSEFGRKNGFTIKTMEGLMRYPSNR</sequence>
<dbReference type="Gene3D" id="6.10.250.1190">
    <property type="match status" value="1"/>
</dbReference>
<reference evidence="7 8" key="1">
    <citation type="submission" date="2024-01" db="EMBL/GenBank/DDBJ databases">
        <title>The complete chloroplast genome sequence of Lithospermum erythrorhizon: insights into the phylogenetic relationship among Boraginaceae species and the maternal lineages of purple gromwells.</title>
        <authorList>
            <person name="Okada T."/>
            <person name="Watanabe K."/>
        </authorList>
    </citation>
    <scope>NUCLEOTIDE SEQUENCE [LARGE SCALE GENOMIC DNA]</scope>
</reference>
<comment type="subcellular location">
    <subcellularLocation>
        <location evidence="1">Membrane</location>
    </subcellularLocation>
</comment>
<proteinExistence type="predicted"/>
<protein>
    <submittedName>
        <fullName evidence="7">Histidine kinase receptor of two-component system</fullName>
    </submittedName>
</protein>
<feature type="transmembrane region" description="Helical" evidence="5">
    <location>
        <begin position="32"/>
        <end position="52"/>
    </location>
</feature>
<organism evidence="7 8">
    <name type="scientific">Lithospermum erythrorhizon</name>
    <name type="common">Purple gromwell</name>
    <name type="synonym">Lithospermum officinale var. erythrorhizon</name>
    <dbReference type="NCBI Taxonomy" id="34254"/>
    <lineage>
        <taxon>Eukaryota</taxon>
        <taxon>Viridiplantae</taxon>
        <taxon>Streptophyta</taxon>
        <taxon>Embryophyta</taxon>
        <taxon>Tracheophyta</taxon>
        <taxon>Spermatophyta</taxon>
        <taxon>Magnoliopsida</taxon>
        <taxon>eudicotyledons</taxon>
        <taxon>Gunneridae</taxon>
        <taxon>Pentapetalae</taxon>
        <taxon>asterids</taxon>
        <taxon>lamiids</taxon>
        <taxon>Boraginales</taxon>
        <taxon>Boraginaceae</taxon>
        <taxon>Boraginoideae</taxon>
        <taxon>Lithospermeae</taxon>
        <taxon>Lithospermum</taxon>
    </lineage>
</organism>
<evidence type="ECO:0000256" key="5">
    <source>
        <dbReference type="SAM" id="Phobius"/>
    </source>
</evidence>
<evidence type="ECO:0000313" key="7">
    <source>
        <dbReference type="EMBL" id="GAA0148686.1"/>
    </source>
</evidence>
<gene>
    <name evidence="7" type="ORF">LIER_08061</name>
</gene>
<accession>A0AAV3PDA7</accession>
<feature type="domain" description="CHASE" evidence="6">
    <location>
        <begin position="107"/>
        <end position="152"/>
    </location>
</feature>
<evidence type="ECO:0000256" key="1">
    <source>
        <dbReference type="ARBA" id="ARBA00004370"/>
    </source>
</evidence>
<keyword evidence="7" id="KW-0808">Transferase</keyword>
<comment type="caution">
    <text evidence="7">The sequence shown here is derived from an EMBL/GenBank/DDBJ whole genome shotgun (WGS) entry which is preliminary data.</text>
</comment>
<dbReference type="GO" id="GO:0016301">
    <property type="term" value="F:kinase activity"/>
    <property type="evidence" value="ECO:0007669"/>
    <property type="project" value="UniProtKB-KW"/>
</dbReference>
<dbReference type="AlphaFoldDB" id="A0AAV3PDA7"/>
<name>A0AAV3PDA7_LITER</name>
<keyword evidence="2 5" id="KW-0812">Transmembrane</keyword>
<keyword evidence="7" id="KW-0418">Kinase</keyword>
<evidence type="ECO:0000256" key="3">
    <source>
        <dbReference type="ARBA" id="ARBA00022989"/>
    </source>
</evidence>
<dbReference type="Gene3D" id="3.30.450.350">
    <property type="entry name" value="CHASE domain"/>
    <property type="match status" value="1"/>
</dbReference>
<evidence type="ECO:0000259" key="6">
    <source>
        <dbReference type="Pfam" id="PF03924"/>
    </source>
</evidence>
<dbReference type="EMBL" id="BAABME010001281">
    <property type="protein sequence ID" value="GAA0148686.1"/>
    <property type="molecule type" value="Genomic_DNA"/>
</dbReference>
<dbReference type="Pfam" id="PF03924">
    <property type="entry name" value="CHASE"/>
    <property type="match status" value="1"/>
</dbReference>
<keyword evidence="4 5" id="KW-0472">Membrane</keyword>
<keyword evidence="8" id="KW-1185">Reference proteome</keyword>
<evidence type="ECO:0000256" key="2">
    <source>
        <dbReference type="ARBA" id="ARBA00022692"/>
    </source>
</evidence>
<dbReference type="Proteomes" id="UP001454036">
    <property type="component" value="Unassembled WGS sequence"/>
</dbReference>
<evidence type="ECO:0000313" key="8">
    <source>
        <dbReference type="Proteomes" id="UP001454036"/>
    </source>
</evidence>
<keyword evidence="7" id="KW-0675">Receptor</keyword>
<dbReference type="InterPro" id="IPR042240">
    <property type="entry name" value="CHASE_sf"/>
</dbReference>